<dbReference type="SUPFAM" id="SSF51735">
    <property type="entry name" value="NAD(P)-binding Rossmann-fold domains"/>
    <property type="match status" value="1"/>
</dbReference>
<evidence type="ECO:0000256" key="2">
    <source>
        <dbReference type="ARBA" id="ARBA00023002"/>
    </source>
</evidence>
<reference evidence="5" key="2">
    <citation type="journal article" date="2014" name="ISME J.">
        <title>Microbial stratification in low pH oxic and suboxic macroscopic growths along an acid mine drainage.</title>
        <authorList>
            <person name="Mendez-Garcia C."/>
            <person name="Mesa V."/>
            <person name="Sprenger R.R."/>
            <person name="Richter M."/>
            <person name="Diez M.S."/>
            <person name="Solano J."/>
            <person name="Bargiela R."/>
            <person name="Golyshina O.V."/>
            <person name="Manteca A."/>
            <person name="Ramos J.L."/>
            <person name="Gallego J.R."/>
            <person name="Llorente I."/>
            <person name="Martins Dos Santos V.A."/>
            <person name="Jensen O.N."/>
            <person name="Pelaez A.I."/>
            <person name="Sanchez J."/>
            <person name="Ferrer M."/>
        </authorList>
    </citation>
    <scope>NUCLEOTIDE SEQUENCE</scope>
</reference>
<comment type="caution">
    <text evidence="5">The sequence shown here is derived from an EMBL/GenBank/DDBJ whole genome shotgun (WGS) entry which is preliminary data.</text>
</comment>
<comment type="similarity">
    <text evidence="1">Belongs to the D-isomer specific 2-hydroxyacid dehydrogenase family.</text>
</comment>
<gene>
    <name evidence="5" type="ORF">B1A_21145</name>
</gene>
<evidence type="ECO:0000256" key="3">
    <source>
        <dbReference type="ARBA" id="ARBA00023027"/>
    </source>
</evidence>
<name>T0Y5Y1_9ZZZZ</name>
<evidence type="ECO:0000256" key="1">
    <source>
        <dbReference type="ARBA" id="ARBA00005854"/>
    </source>
</evidence>
<protein>
    <submittedName>
        <fullName evidence="5">D-isomer specific 2-hydroxyacid dehydrogenase NAD-binding protein</fullName>
        <ecNumber evidence="5">1.-.-.-</ecNumber>
    </submittedName>
</protein>
<dbReference type="GO" id="GO:0051287">
    <property type="term" value="F:NAD binding"/>
    <property type="evidence" value="ECO:0007669"/>
    <property type="project" value="InterPro"/>
</dbReference>
<organism evidence="5">
    <name type="scientific">mine drainage metagenome</name>
    <dbReference type="NCBI Taxonomy" id="410659"/>
    <lineage>
        <taxon>unclassified sequences</taxon>
        <taxon>metagenomes</taxon>
        <taxon>ecological metagenomes</taxon>
    </lineage>
</organism>
<dbReference type="AlphaFoldDB" id="T0Y5Y1"/>
<dbReference type="PANTHER" id="PTHR43761:SF1">
    <property type="entry name" value="D-ISOMER SPECIFIC 2-HYDROXYACID DEHYDROGENASE CATALYTIC DOMAIN-CONTAINING PROTEIN-RELATED"/>
    <property type="match status" value="1"/>
</dbReference>
<accession>T0Y5Y1</accession>
<evidence type="ECO:0000313" key="5">
    <source>
        <dbReference type="EMBL" id="EQD28523.1"/>
    </source>
</evidence>
<dbReference type="EC" id="1.-.-.-" evidence="5"/>
<dbReference type="EMBL" id="AUZX01015623">
    <property type="protein sequence ID" value="EQD28523.1"/>
    <property type="molecule type" value="Genomic_DNA"/>
</dbReference>
<evidence type="ECO:0000259" key="4">
    <source>
        <dbReference type="Pfam" id="PF02826"/>
    </source>
</evidence>
<dbReference type="PANTHER" id="PTHR43761">
    <property type="entry name" value="D-ISOMER SPECIFIC 2-HYDROXYACID DEHYDROGENASE FAMILY PROTEIN (AFU_ORTHOLOGUE AFUA_1G13630)"/>
    <property type="match status" value="1"/>
</dbReference>
<sequence length="137" mass="15890">LSESDILFITIPLNMHTRNLINKNKLQKMKKDAILINVARAEIINEKDLYEHLKENPRFKAGIDVWWTEPMSHGKFYTDYPFFELENFLGSPHNSAMVPNVFEYAFKSALNNIKKFSLGEKPSNIVNADDYVSTTYT</sequence>
<keyword evidence="3" id="KW-0520">NAD</keyword>
<keyword evidence="2 5" id="KW-0560">Oxidoreductase</keyword>
<reference evidence="5" key="1">
    <citation type="submission" date="2013-08" db="EMBL/GenBank/DDBJ databases">
        <authorList>
            <person name="Mendez C."/>
            <person name="Richter M."/>
            <person name="Ferrer M."/>
            <person name="Sanchez J."/>
        </authorList>
    </citation>
    <scope>NUCLEOTIDE SEQUENCE</scope>
</reference>
<dbReference type="Gene3D" id="3.40.50.720">
    <property type="entry name" value="NAD(P)-binding Rossmann-like Domain"/>
    <property type="match status" value="2"/>
</dbReference>
<feature type="non-terminal residue" evidence="5">
    <location>
        <position position="1"/>
    </location>
</feature>
<dbReference type="GO" id="GO:0016491">
    <property type="term" value="F:oxidoreductase activity"/>
    <property type="evidence" value="ECO:0007669"/>
    <property type="project" value="UniProtKB-KW"/>
</dbReference>
<dbReference type="Pfam" id="PF02826">
    <property type="entry name" value="2-Hacid_dh_C"/>
    <property type="match status" value="1"/>
</dbReference>
<dbReference type="InterPro" id="IPR050418">
    <property type="entry name" value="D-iso_2-hydroxyacid_DH_PdxB"/>
</dbReference>
<dbReference type="InterPro" id="IPR006140">
    <property type="entry name" value="D-isomer_DH_NAD-bd"/>
</dbReference>
<proteinExistence type="inferred from homology"/>
<dbReference type="InterPro" id="IPR036291">
    <property type="entry name" value="NAD(P)-bd_dom_sf"/>
</dbReference>
<feature type="domain" description="D-isomer specific 2-hydroxyacid dehydrogenase NAD-binding" evidence="4">
    <location>
        <begin position="1"/>
        <end position="94"/>
    </location>
</feature>